<reference evidence="2 3" key="1">
    <citation type="submission" date="2014-02" db="EMBL/GenBank/DDBJ databases">
        <title>The Genome Sequence of Trichophyton interdigitale MR816.</title>
        <authorList>
            <consortium name="The Broad Institute Genomics Platform"/>
            <person name="Cuomo C.A."/>
            <person name="White T.C."/>
            <person name="Graser Y."/>
            <person name="Martinez-Rossi N."/>
            <person name="Heitman J."/>
            <person name="Young S.K."/>
            <person name="Zeng Q."/>
            <person name="Gargeya S."/>
            <person name="Abouelleil A."/>
            <person name="Alvarado L."/>
            <person name="Chapman S.B."/>
            <person name="Gainer-Dewar J."/>
            <person name="Goldberg J."/>
            <person name="Griggs A."/>
            <person name="Gujja S."/>
            <person name="Hansen M."/>
            <person name="Howarth C."/>
            <person name="Imamovic A."/>
            <person name="Larimer J."/>
            <person name="Martinez D."/>
            <person name="Murphy C."/>
            <person name="Pearson M.D."/>
            <person name="Persinoti G."/>
            <person name="Poon T."/>
            <person name="Priest M."/>
            <person name="Roberts A.D."/>
            <person name="Saif S."/>
            <person name="Shea T.D."/>
            <person name="Sykes S.N."/>
            <person name="Wortman J."/>
            <person name="Nusbaum C."/>
            <person name="Birren B."/>
        </authorList>
    </citation>
    <scope>NUCLEOTIDE SEQUENCE [LARGE SCALE GENOMIC DNA]</scope>
    <source>
        <strain evidence="2 3">MR816</strain>
    </source>
</reference>
<dbReference type="EMBL" id="AOKY01000120">
    <property type="protein sequence ID" value="KDB26583.1"/>
    <property type="molecule type" value="Genomic_DNA"/>
</dbReference>
<feature type="compositionally biased region" description="Basic and acidic residues" evidence="1">
    <location>
        <begin position="30"/>
        <end position="44"/>
    </location>
</feature>
<keyword evidence="3" id="KW-1185">Reference proteome</keyword>
<dbReference type="AlphaFoldDB" id="A0A059JFX6"/>
<sequence length="101" mass="11485">METVKLTLIRYLSTEQIWLNWKVAYPDQPRTGRGDKARENKGEEANSSTRLDSKLANVEQFKRAESNAEHLSRINACFGCMDIFAFNSGLSTKAVPRLIHL</sequence>
<evidence type="ECO:0000313" key="2">
    <source>
        <dbReference type="EMBL" id="KDB26583.1"/>
    </source>
</evidence>
<accession>A0A059JFX6</accession>
<feature type="region of interest" description="Disordered" evidence="1">
    <location>
        <begin position="26"/>
        <end position="50"/>
    </location>
</feature>
<protein>
    <submittedName>
        <fullName evidence="2">Uncharacterized protein</fullName>
    </submittedName>
</protein>
<organism evidence="2 3">
    <name type="scientific">Trichophyton interdigitale (strain MR816)</name>
    <dbReference type="NCBI Taxonomy" id="1215338"/>
    <lineage>
        <taxon>Eukaryota</taxon>
        <taxon>Fungi</taxon>
        <taxon>Dikarya</taxon>
        <taxon>Ascomycota</taxon>
        <taxon>Pezizomycotina</taxon>
        <taxon>Eurotiomycetes</taxon>
        <taxon>Eurotiomycetidae</taxon>
        <taxon>Onygenales</taxon>
        <taxon>Arthrodermataceae</taxon>
        <taxon>Trichophyton</taxon>
    </lineage>
</organism>
<evidence type="ECO:0000256" key="1">
    <source>
        <dbReference type="SAM" id="MobiDB-lite"/>
    </source>
</evidence>
<gene>
    <name evidence="2" type="ORF">H109_01633</name>
</gene>
<comment type="caution">
    <text evidence="2">The sequence shown here is derived from an EMBL/GenBank/DDBJ whole genome shotgun (WGS) entry which is preliminary data.</text>
</comment>
<dbReference type="HOGENOM" id="CLU_2293695_0_0_1"/>
<evidence type="ECO:0000313" key="3">
    <source>
        <dbReference type="Proteomes" id="UP000024533"/>
    </source>
</evidence>
<dbReference type="Proteomes" id="UP000024533">
    <property type="component" value="Unassembled WGS sequence"/>
</dbReference>
<name>A0A059JFX6_TRIIM</name>
<proteinExistence type="predicted"/>